<name>A0A921GGZ3_9ACTN</name>
<dbReference type="InterPro" id="IPR032466">
    <property type="entry name" value="Metal_Hydrolase"/>
</dbReference>
<keyword evidence="1" id="KW-0645">Protease</keyword>
<dbReference type="PROSITE" id="PS51365">
    <property type="entry name" value="RENAL_DIPEPTIDASE_2"/>
    <property type="match status" value="1"/>
</dbReference>
<comment type="caution">
    <text evidence="1">The sequence shown here is derived from an EMBL/GenBank/DDBJ whole genome shotgun (WGS) entry which is preliminary data.</text>
</comment>
<dbReference type="AlphaFoldDB" id="A0A921GGZ3"/>
<keyword evidence="1" id="KW-0224">Dipeptidase</keyword>
<dbReference type="InterPro" id="IPR008257">
    <property type="entry name" value="Pept_M19"/>
</dbReference>
<dbReference type="EC" id="3.4.13.-" evidence="1"/>
<dbReference type="Proteomes" id="UP000697330">
    <property type="component" value="Unassembled WGS sequence"/>
</dbReference>
<dbReference type="PANTHER" id="PTHR10443">
    <property type="entry name" value="MICROSOMAL DIPEPTIDASE"/>
    <property type="match status" value="1"/>
</dbReference>
<dbReference type="Gene3D" id="3.20.20.140">
    <property type="entry name" value="Metal-dependent hydrolases"/>
    <property type="match status" value="1"/>
</dbReference>
<evidence type="ECO:0000313" key="2">
    <source>
        <dbReference type="Proteomes" id="UP000697330"/>
    </source>
</evidence>
<accession>A0A921GGZ3</accession>
<gene>
    <name evidence="1" type="ORF">K8U72_03815</name>
</gene>
<evidence type="ECO:0000313" key="1">
    <source>
        <dbReference type="EMBL" id="HJF44893.1"/>
    </source>
</evidence>
<protein>
    <submittedName>
        <fullName evidence="1">Membrane dipeptidase</fullName>
        <ecNumber evidence="1">3.4.13.-</ecNumber>
    </submittedName>
</protein>
<dbReference type="RefSeq" id="WP_274958825.1">
    <property type="nucleotide sequence ID" value="NZ_DYWQ01000059.1"/>
</dbReference>
<dbReference type="Pfam" id="PF01244">
    <property type="entry name" value="Peptidase_M19"/>
    <property type="match status" value="1"/>
</dbReference>
<organism evidence="1 2">
    <name type="scientific">Thermophilibacter provencensis</name>
    <dbReference type="NCBI Taxonomy" id="1852386"/>
    <lineage>
        <taxon>Bacteria</taxon>
        <taxon>Bacillati</taxon>
        <taxon>Actinomycetota</taxon>
        <taxon>Coriobacteriia</taxon>
        <taxon>Coriobacteriales</taxon>
        <taxon>Atopobiaceae</taxon>
        <taxon>Thermophilibacter</taxon>
    </lineage>
</organism>
<dbReference type="SUPFAM" id="SSF51556">
    <property type="entry name" value="Metallo-dependent hydrolases"/>
    <property type="match status" value="1"/>
</dbReference>
<dbReference type="EMBL" id="DYWQ01000059">
    <property type="protein sequence ID" value="HJF44893.1"/>
    <property type="molecule type" value="Genomic_DNA"/>
</dbReference>
<dbReference type="GO" id="GO:0070573">
    <property type="term" value="F:metallodipeptidase activity"/>
    <property type="evidence" value="ECO:0007669"/>
    <property type="project" value="InterPro"/>
</dbReference>
<dbReference type="PANTHER" id="PTHR10443:SF12">
    <property type="entry name" value="DIPEPTIDASE"/>
    <property type="match status" value="1"/>
</dbReference>
<proteinExistence type="predicted"/>
<sequence length="336" mass="36149">MSHPVFDLHCDTADRLAWQTLPEDLRLACGADFYGPGDGEDPAGCRELARNRCHVSLEAVGETPWAQCFACFIPDELAPEPAVRFYRHVAAYLEAEVQKNASAVALVSGADEIRPALQSGRMAAIRTVENARLFAADLGLVGRLAERGVLMASLSWNAQGPLASGCDSHAGLTRLGEQALTEMERAGMVLDVSHLNDESLADVLARATRPVVASHSNSRAVCAHPRNLTDRQFLEIRDRGGLVGLNLCRRFLREGEGDVTFDDVVAHIEHWLDLGGEGVVALGADFDGATVPAFLDGAQTLPSLQALLARRLGEGICERICAGNALAFFERVGRGR</sequence>
<reference evidence="1" key="2">
    <citation type="submission" date="2021-09" db="EMBL/GenBank/DDBJ databases">
        <authorList>
            <person name="Gilroy R."/>
        </authorList>
    </citation>
    <scope>NUCLEOTIDE SEQUENCE</scope>
    <source>
        <strain evidence="1">CHK124-7917</strain>
    </source>
</reference>
<keyword evidence="1" id="KW-0378">Hydrolase</keyword>
<dbReference type="GO" id="GO:0006508">
    <property type="term" value="P:proteolysis"/>
    <property type="evidence" value="ECO:0007669"/>
    <property type="project" value="InterPro"/>
</dbReference>
<reference evidence="1" key="1">
    <citation type="journal article" date="2021" name="PeerJ">
        <title>Extensive microbial diversity within the chicken gut microbiome revealed by metagenomics and culture.</title>
        <authorList>
            <person name="Gilroy R."/>
            <person name="Ravi A."/>
            <person name="Getino M."/>
            <person name="Pursley I."/>
            <person name="Horton D.L."/>
            <person name="Alikhan N.F."/>
            <person name="Baker D."/>
            <person name="Gharbi K."/>
            <person name="Hall N."/>
            <person name="Watson M."/>
            <person name="Adriaenssens E.M."/>
            <person name="Foster-Nyarko E."/>
            <person name="Jarju S."/>
            <person name="Secka A."/>
            <person name="Antonio M."/>
            <person name="Oren A."/>
            <person name="Chaudhuri R.R."/>
            <person name="La Ragione R."/>
            <person name="Hildebrand F."/>
            <person name="Pallen M.J."/>
        </authorList>
    </citation>
    <scope>NUCLEOTIDE SEQUENCE</scope>
    <source>
        <strain evidence="1">CHK124-7917</strain>
    </source>
</reference>